<evidence type="ECO:0000256" key="1">
    <source>
        <dbReference type="SAM" id="Phobius"/>
    </source>
</evidence>
<proteinExistence type="predicted"/>
<dbReference type="Proteomes" id="UP000233180">
    <property type="component" value="Unassembled WGS sequence"/>
</dbReference>
<evidence type="ECO:0000313" key="2">
    <source>
        <dbReference type="Ensembl" id="ENSRBIP00000013043.1"/>
    </source>
</evidence>
<reference evidence="2 3" key="1">
    <citation type="submission" date="2016-06" db="EMBL/GenBank/DDBJ databases">
        <title>Genome of Rhinopithecus bieti.</title>
        <authorList>
            <person name="Wu"/>
            <person name="C.-I. and Zhang"/>
            <person name="Y."/>
        </authorList>
    </citation>
    <scope>NUCLEOTIDE SEQUENCE</scope>
</reference>
<feature type="transmembrane region" description="Helical" evidence="1">
    <location>
        <begin position="20"/>
        <end position="39"/>
    </location>
</feature>
<organism evidence="2 3">
    <name type="scientific">Rhinopithecus bieti</name>
    <name type="common">Black snub-nosed monkey</name>
    <name type="synonym">Pygathrix bieti</name>
    <dbReference type="NCBI Taxonomy" id="61621"/>
    <lineage>
        <taxon>Eukaryota</taxon>
        <taxon>Metazoa</taxon>
        <taxon>Chordata</taxon>
        <taxon>Craniata</taxon>
        <taxon>Vertebrata</taxon>
        <taxon>Euteleostomi</taxon>
        <taxon>Mammalia</taxon>
        <taxon>Eutheria</taxon>
        <taxon>Euarchontoglires</taxon>
        <taxon>Primates</taxon>
        <taxon>Haplorrhini</taxon>
        <taxon>Catarrhini</taxon>
        <taxon>Cercopithecidae</taxon>
        <taxon>Colobinae</taxon>
        <taxon>Rhinopithecus</taxon>
    </lineage>
</organism>
<keyword evidence="1" id="KW-0472">Membrane</keyword>
<name>A0A2K6KP73_RHIBE</name>
<protein>
    <submittedName>
        <fullName evidence="2">Uncharacterized protein</fullName>
    </submittedName>
</protein>
<keyword evidence="1" id="KW-0812">Transmembrane</keyword>
<evidence type="ECO:0000313" key="3">
    <source>
        <dbReference type="Proteomes" id="UP000233180"/>
    </source>
</evidence>
<reference evidence="2" key="2">
    <citation type="submission" date="2025-08" db="UniProtKB">
        <authorList>
            <consortium name="Ensembl"/>
        </authorList>
    </citation>
    <scope>IDENTIFICATION</scope>
</reference>
<keyword evidence="3" id="KW-1185">Reference proteome</keyword>
<accession>A0A2K6KP73</accession>
<dbReference type="Ensembl" id="ENSRBIT00000036788.1">
    <property type="protein sequence ID" value="ENSRBIP00000013043.1"/>
    <property type="gene ID" value="ENSRBIG00000030505.1"/>
</dbReference>
<keyword evidence="1" id="KW-1133">Transmembrane helix</keyword>
<reference evidence="2" key="3">
    <citation type="submission" date="2025-09" db="UniProtKB">
        <authorList>
            <consortium name="Ensembl"/>
        </authorList>
    </citation>
    <scope>IDENTIFICATION</scope>
</reference>
<dbReference type="AlphaFoldDB" id="A0A2K6KP73"/>
<sequence>MSGLRTRSLYRRSQRKMRCVLISTPTSNAVGFFFVAELYQRDRKL</sequence>